<sequence>MTQLSIILDLSHLIVVFYLCLLARVRRCEASSYERRLSPRDGKFHKKSNTESATCSAKLLGSQADGLAFSFSLSPSPSSCCGRWYDGISKYGKEVGVLSGFCLNRVVTSMHVEKEH</sequence>
<evidence type="ECO:0000256" key="1">
    <source>
        <dbReference type="SAM" id="Phobius"/>
    </source>
</evidence>
<protein>
    <submittedName>
        <fullName evidence="2">Uncharacterized protein</fullName>
    </submittedName>
</protein>
<keyword evidence="1" id="KW-0812">Transmembrane</keyword>
<gene>
    <name evidence="2" type="ORF">RRG08_027682</name>
</gene>
<evidence type="ECO:0000313" key="3">
    <source>
        <dbReference type="Proteomes" id="UP001283361"/>
    </source>
</evidence>
<keyword evidence="1" id="KW-0472">Membrane</keyword>
<keyword evidence="3" id="KW-1185">Reference proteome</keyword>
<name>A0AAE1CIK0_9GAST</name>
<organism evidence="2 3">
    <name type="scientific">Elysia crispata</name>
    <name type="common">lettuce slug</name>
    <dbReference type="NCBI Taxonomy" id="231223"/>
    <lineage>
        <taxon>Eukaryota</taxon>
        <taxon>Metazoa</taxon>
        <taxon>Spiralia</taxon>
        <taxon>Lophotrochozoa</taxon>
        <taxon>Mollusca</taxon>
        <taxon>Gastropoda</taxon>
        <taxon>Heterobranchia</taxon>
        <taxon>Euthyneura</taxon>
        <taxon>Panpulmonata</taxon>
        <taxon>Sacoglossa</taxon>
        <taxon>Placobranchoidea</taxon>
        <taxon>Plakobranchidae</taxon>
        <taxon>Elysia</taxon>
    </lineage>
</organism>
<evidence type="ECO:0000313" key="2">
    <source>
        <dbReference type="EMBL" id="KAK3696239.1"/>
    </source>
</evidence>
<dbReference type="EMBL" id="JAWDGP010008052">
    <property type="protein sequence ID" value="KAK3696239.1"/>
    <property type="molecule type" value="Genomic_DNA"/>
</dbReference>
<dbReference type="Proteomes" id="UP001283361">
    <property type="component" value="Unassembled WGS sequence"/>
</dbReference>
<dbReference type="AlphaFoldDB" id="A0AAE1CIK0"/>
<feature type="transmembrane region" description="Helical" evidence="1">
    <location>
        <begin position="6"/>
        <end position="25"/>
    </location>
</feature>
<reference evidence="2" key="1">
    <citation type="journal article" date="2023" name="G3 (Bethesda)">
        <title>A reference genome for the long-term kleptoplast-retaining sea slug Elysia crispata morphotype clarki.</title>
        <authorList>
            <person name="Eastman K.E."/>
            <person name="Pendleton A.L."/>
            <person name="Shaikh M.A."/>
            <person name="Suttiyut T."/>
            <person name="Ogas R."/>
            <person name="Tomko P."/>
            <person name="Gavelis G."/>
            <person name="Widhalm J.R."/>
            <person name="Wisecaver J.H."/>
        </authorList>
    </citation>
    <scope>NUCLEOTIDE SEQUENCE</scope>
    <source>
        <strain evidence="2">ECLA1</strain>
    </source>
</reference>
<comment type="caution">
    <text evidence="2">The sequence shown here is derived from an EMBL/GenBank/DDBJ whole genome shotgun (WGS) entry which is preliminary data.</text>
</comment>
<keyword evidence="1" id="KW-1133">Transmembrane helix</keyword>
<accession>A0AAE1CIK0</accession>
<proteinExistence type="predicted"/>